<dbReference type="STRING" id="1122240.GCA_000620105_03096"/>
<evidence type="ECO:0000313" key="2">
    <source>
        <dbReference type="EMBL" id="AVY95941.1"/>
    </source>
</evidence>
<feature type="transmembrane region" description="Helical" evidence="1">
    <location>
        <begin position="84"/>
        <end position="117"/>
    </location>
</feature>
<accession>A0A2S0PEZ5</accession>
<feature type="transmembrane region" description="Helical" evidence="1">
    <location>
        <begin position="129"/>
        <end position="158"/>
    </location>
</feature>
<dbReference type="EMBL" id="CP028519">
    <property type="protein sequence ID" value="AVY95941.1"/>
    <property type="molecule type" value="Genomic_DNA"/>
</dbReference>
<dbReference type="KEGG" id="maer:DAI18_02960"/>
<evidence type="ECO:0000313" key="3">
    <source>
        <dbReference type="Proteomes" id="UP000244173"/>
    </source>
</evidence>
<keyword evidence="1" id="KW-0472">Membrane</keyword>
<proteinExistence type="predicted"/>
<dbReference type="AlphaFoldDB" id="A0A2S0PEZ5"/>
<organism evidence="2 3">
    <name type="scientific">Microvirgula aerodenitrificans</name>
    <dbReference type="NCBI Taxonomy" id="57480"/>
    <lineage>
        <taxon>Bacteria</taxon>
        <taxon>Pseudomonadati</taxon>
        <taxon>Pseudomonadota</taxon>
        <taxon>Betaproteobacteria</taxon>
        <taxon>Neisseriales</taxon>
        <taxon>Aquaspirillaceae</taxon>
        <taxon>Microvirgula</taxon>
    </lineage>
</organism>
<dbReference type="PANTHER" id="PTHR39165">
    <property type="entry name" value="IG HYPOTHETICAL 17883"/>
    <property type="match status" value="1"/>
</dbReference>
<dbReference type="PANTHER" id="PTHR39165:SF1">
    <property type="entry name" value="DUF456 DOMAIN-CONTAINING PROTEIN"/>
    <property type="match status" value="1"/>
</dbReference>
<evidence type="ECO:0000256" key="1">
    <source>
        <dbReference type="SAM" id="Phobius"/>
    </source>
</evidence>
<dbReference type="InterPro" id="IPR007403">
    <property type="entry name" value="DUF456"/>
</dbReference>
<keyword evidence="1" id="KW-0812">Transmembrane</keyword>
<dbReference type="Proteomes" id="UP000244173">
    <property type="component" value="Chromosome"/>
</dbReference>
<gene>
    <name evidence="2" type="ORF">DAI18_02960</name>
</gene>
<protein>
    <submittedName>
        <fullName evidence="2">DUF456 domain-containing protein</fullName>
    </submittedName>
</protein>
<feature type="transmembrane region" description="Helical" evidence="1">
    <location>
        <begin position="51"/>
        <end position="72"/>
    </location>
</feature>
<dbReference type="Pfam" id="PF04306">
    <property type="entry name" value="DUF456"/>
    <property type="match status" value="1"/>
</dbReference>
<name>A0A2S0PEZ5_9NEIS</name>
<sequence>MLWLGWLAGLVLIGLGLAGCLLPALPGLPLVFLGGLAIAWAGDFRQIGSTTLIVTAVLAALGMMADFLAGTLGARAFGASGKAVWGALLGSMIGLFFGLPGLLLGPLLGAAIGEWLARRDAYQAGKVGLATLVGLVIGTAAKIGAALAMIGALGIALLF</sequence>
<keyword evidence="3" id="KW-1185">Reference proteome</keyword>
<dbReference type="OrthoDB" id="9134540at2"/>
<keyword evidence="1" id="KW-1133">Transmembrane helix</keyword>
<reference evidence="2 3" key="1">
    <citation type="submission" date="2018-04" db="EMBL/GenBank/DDBJ databases">
        <title>Denitrifier Microvirgula.</title>
        <authorList>
            <person name="Anderson E."/>
            <person name="Jang J."/>
            <person name="Ishii S."/>
        </authorList>
    </citation>
    <scope>NUCLEOTIDE SEQUENCE [LARGE SCALE GENOMIC DNA]</scope>
    <source>
        <strain evidence="2 3">BE2.4</strain>
    </source>
</reference>